<keyword evidence="1 3" id="KW-0547">Nucleotide-binding</keyword>
<dbReference type="PROSITE" id="PS50901">
    <property type="entry name" value="FTSK"/>
    <property type="match status" value="1"/>
</dbReference>
<keyword evidence="7" id="KW-0614">Plasmid</keyword>
<proteinExistence type="predicted"/>
<evidence type="ECO:0000256" key="2">
    <source>
        <dbReference type="ARBA" id="ARBA00022840"/>
    </source>
</evidence>
<evidence type="ECO:0000256" key="3">
    <source>
        <dbReference type="PROSITE-ProRule" id="PRU00289"/>
    </source>
</evidence>
<reference evidence="7" key="2">
    <citation type="submission" date="2015-09" db="EMBL/GenBank/DDBJ databases">
        <title>Functional analysis of a bacitracin resistant determinant located on ICECp1, a novel Tn916-like element from a conjugative plasmid in Clostridium perfringens.</title>
        <authorList>
            <person name="Han X."/>
            <person name="Du X.-D."/>
            <person name="Southey L."/>
            <person name="Bulach D.M."/>
            <person name="Seemann T."/>
            <person name="Yan X.-X."/>
            <person name="Bannam T.L."/>
            <person name="Rood J.I."/>
        </authorList>
    </citation>
    <scope>NUCLEOTIDE SEQUENCE [LARGE SCALE GENOMIC DNA]</scope>
    <source>
        <strain evidence="7">JIR12708</strain>
        <plasmid evidence="7">pJIR4150</plasmid>
    </source>
</reference>
<dbReference type="GO" id="GO:0005524">
    <property type="term" value="F:ATP binding"/>
    <property type="evidence" value="ECO:0007669"/>
    <property type="project" value="UniProtKB-UniRule"/>
</dbReference>
<accession>A0A0K2Y5Q2</accession>
<keyword evidence="5" id="KW-0472">Membrane</keyword>
<dbReference type="Pfam" id="PF01580">
    <property type="entry name" value="FtsK_SpoIIIE"/>
    <property type="match status" value="1"/>
</dbReference>
<evidence type="ECO:0000256" key="5">
    <source>
        <dbReference type="SAM" id="Phobius"/>
    </source>
</evidence>
<keyword evidence="5" id="KW-0812">Transmembrane</keyword>
<feature type="binding site" evidence="3">
    <location>
        <begin position="236"/>
        <end position="243"/>
    </location>
    <ligand>
        <name>ATP</name>
        <dbReference type="ChEBI" id="CHEBI:30616"/>
    </ligand>
</feature>
<organism evidence="7">
    <name type="scientific">Clostridium perfringens</name>
    <dbReference type="NCBI Taxonomy" id="1502"/>
    <lineage>
        <taxon>Bacteria</taxon>
        <taxon>Bacillati</taxon>
        <taxon>Bacillota</taxon>
        <taxon>Clostridia</taxon>
        <taxon>Eubacteriales</taxon>
        <taxon>Clostridiaceae</taxon>
        <taxon>Clostridium</taxon>
    </lineage>
</organism>
<sequence length="539" mass="61630">MIFLSSDWEKKVNQEIENGLNAIINEIANVLRIFFFRVGLGFKKSWKNKKLFIGFFLSFLIPIAARIKSDYFLVDTKFYFKIIYFSTFLAPLFYMTIISFAKNREDKRNAEYRLAFEQLNFVGADSKTPILKSFIEDKGTRIDEITFESMIPIETWKNYIPQLQTSLNISIISIEQGASKRIVIIKSMAGDAKIPEEILWDDKYIEEQEGVVVVGQTFSGKIKIDLNKSPHILSAGETGSGKSVILRCILWQLLKQGAIAYMVDFKGGVEFGLEYEKVGQVITEVDAAEKLFKYLVDENAKRLKLLRESGSKNISEYNKKFEGEELKRIIVVIDELAELMDKTGVDDETRAKLTRIEGYISTLARLSRATGINLCIGVQRPDAKVITGQIKNNVPVRICGRFADSKASEIVLSNTKAKDLPEVKGRFLFKLGADTVQFQAFYFDDDKHFIPSKIFKVREAFKDNENKNNLIDEVSNENKVIKNNTEEPINLVKEKVEVDNKENKTEVNIIKEDIKVKNDEISEKSKGEKFNNIGKFDYE</sequence>
<dbReference type="InterPro" id="IPR002543">
    <property type="entry name" value="FtsK_dom"/>
</dbReference>
<keyword evidence="2 3" id="KW-0067">ATP-binding</keyword>
<protein>
    <submittedName>
        <fullName evidence="7">DNA translocase coupling ATPase</fullName>
    </submittedName>
</protein>
<evidence type="ECO:0000313" key="7">
    <source>
        <dbReference type="EMBL" id="CRG98284.1"/>
    </source>
</evidence>
<feature type="transmembrane region" description="Helical" evidence="5">
    <location>
        <begin position="51"/>
        <end position="67"/>
    </location>
</feature>
<reference evidence="7" key="1">
    <citation type="submission" date="2015-03" db="EMBL/GenBank/DDBJ databases">
        <authorList>
            <person name="Murphy D."/>
        </authorList>
    </citation>
    <scope>NUCLEOTIDE SEQUENCE</scope>
    <source>
        <strain evidence="7">JIR12708</strain>
        <plasmid evidence="7">pJIR4150</plasmid>
    </source>
</reference>
<dbReference type="PANTHER" id="PTHR22683">
    <property type="entry name" value="SPORULATION PROTEIN RELATED"/>
    <property type="match status" value="1"/>
</dbReference>
<geneLocation type="plasmid" evidence="7">
    <name>pJIR4150</name>
</geneLocation>
<dbReference type="SUPFAM" id="SSF52540">
    <property type="entry name" value="P-loop containing nucleoside triphosphate hydrolases"/>
    <property type="match status" value="1"/>
</dbReference>
<dbReference type="GO" id="GO:0003677">
    <property type="term" value="F:DNA binding"/>
    <property type="evidence" value="ECO:0007669"/>
    <property type="project" value="InterPro"/>
</dbReference>
<feature type="transmembrane region" description="Helical" evidence="5">
    <location>
        <begin position="79"/>
        <end position="101"/>
    </location>
</feature>
<evidence type="ECO:0000259" key="6">
    <source>
        <dbReference type="PROSITE" id="PS50901"/>
    </source>
</evidence>
<keyword evidence="5" id="KW-1133">Transmembrane helix</keyword>
<name>A0A0K2Y5Q2_CLOPF</name>
<feature type="domain" description="FtsK" evidence="6">
    <location>
        <begin position="219"/>
        <end position="409"/>
    </location>
</feature>
<dbReference type="PANTHER" id="PTHR22683:SF1">
    <property type="entry name" value="TYPE VII SECRETION SYSTEM PROTEIN ESSC"/>
    <property type="match status" value="1"/>
</dbReference>
<evidence type="ECO:0000256" key="1">
    <source>
        <dbReference type="ARBA" id="ARBA00022741"/>
    </source>
</evidence>
<dbReference type="Gene3D" id="3.40.50.300">
    <property type="entry name" value="P-loop containing nucleotide triphosphate hydrolases"/>
    <property type="match status" value="1"/>
</dbReference>
<keyword evidence="4" id="KW-0175">Coiled coil</keyword>
<dbReference type="EMBL" id="LN835295">
    <property type="protein sequence ID" value="CRG98284.1"/>
    <property type="molecule type" value="Genomic_DNA"/>
</dbReference>
<gene>
    <name evidence="7" type="primary">tcpA</name>
</gene>
<dbReference type="AlphaFoldDB" id="A0A0K2Y5Q2"/>
<dbReference type="InterPro" id="IPR027417">
    <property type="entry name" value="P-loop_NTPase"/>
</dbReference>
<evidence type="ECO:0000256" key="4">
    <source>
        <dbReference type="SAM" id="Coils"/>
    </source>
</evidence>
<feature type="coiled-coil region" evidence="4">
    <location>
        <begin position="457"/>
        <end position="484"/>
    </location>
</feature>
<dbReference type="InterPro" id="IPR050206">
    <property type="entry name" value="FtsK/SpoIIIE/SftA"/>
</dbReference>